<dbReference type="Proteomes" id="UP000466681">
    <property type="component" value="Chromosome"/>
</dbReference>
<dbReference type="GO" id="GO:0006355">
    <property type="term" value="P:regulation of DNA-templated transcription"/>
    <property type="evidence" value="ECO:0007669"/>
    <property type="project" value="TreeGrafter"/>
</dbReference>
<dbReference type="InterPro" id="IPR050950">
    <property type="entry name" value="HTH-type_LysR_regulators"/>
</dbReference>
<dbReference type="EMBL" id="AP022560">
    <property type="protein sequence ID" value="BBW99588.1"/>
    <property type="molecule type" value="Genomic_DNA"/>
</dbReference>
<proteinExistence type="predicted"/>
<evidence type="ECO:0000313" key="3">
    <source>
        <dbReference type="Proteomes" id="UP000466681"/>
    </source>
</evidence>
<evidence type="ECO:0000313" key="2">
    <source>
        <dbReference type="EMBL" id="BBW99588.1"/>
    </source>
</evidence>
<feature type="domain" description="LysR substrate-binding" evidence="1">
    <location>
        <begin position="4"/>
        <end position="208"/>
    </location>
</feature>
<dbReference type="GO" id="GO:0005829">
    <property type="term" value="C:cytosol"/>
    <property type="evidence" value="ECO:0007669"/>
    <property type="project" value="TreeGrafter"/>
</dbReference>
<organism evidence="2 3">
    <name type="scientific">Mycolicibacterium moriokaense</name>
    <dbReference type="NCBI Taxonomy" id="39691"/>
    <lineage>
        <taxon>Bacteria</taxon>
        <taxon>Bacillati</taxon>
        <taxon>Actinomycetota</taxon>
        <taxon>Actinomycetes</taxon>
        <taxon>Mycobacteriales</taxon>
        <taxon>Mycobacteriaceae</taxon>
        <taxon>Mycolicibacterium</taxon>
    </lineage>
</organism>
<dbReference type="InterPro" id="IPR005119">
    <property type="entry name" value="LysR_subst-bd"/>
</dbReference>
<dbReference type="Gene3D" id="3.40.190.10">
    <property type="entry name" value="Periplasmic binding protein-like II"/>
    <property type="match status" value="2"/>
</dbReference>
<reference evidence="2 3" key="1">
    <citation type="journal article" date="2019" name="Emerg. Microbes Infect.">
        <title>Comprehensive subspecies identification of 175 nontuberculous mycobacteria species based on 7547 genomic profiles.</title>
        <authorList>
            <person name="Matsumoto Y."/>
            <person name="Kinjo T."/>
            <person name="Motooka D."/>
            <person name="Nabeya D."/>
            <person name="Jung N."/>
            <person name="Uechi K."/>
            <person name="Horii T."/>
            <person name="Iida T."/>
            <person name="Fujita J."/>
            <person name="Nakamura S."/>
        </authorList>
    </citation>
    <scope>NUCLEOTIDE SEQUENCE [LARGE SCALE GENOMIC DNA]</scope>
    <source>
        <strain evidence="2 3">JCM 6375</strain>
    </source>
</reference>
<sequence length="225" mass="24522">MLDDELTGRLSIGCYDAMSPSLLPQLLAELSRRYPELHVDPVSATQDELVAALTDGRVELALLFDIDLPANLHLDVVYQSNPHALLPVAHALAAKASISLRDLVAEPLIVLTTPPAPKMLERVLQSAELSLTPRYELGNFDLIRAMVHRGLGYSLFAPPVGHSPAHWNDQVKAVPIREKLRTAPVVVARVAGVRLTRRAQVFRDLCLTNRASISGANSPEDVAQP</sequence>
<accession>A0AAD1H7Q5</accession>
<dbReference type="RefSeq" id="WP_110810499.1">
    <property type="nucleotide sequence ID" value="NZ_JACKTD010000011.1"/>
</dbReference>
<dbReference type="Pfam" id="PF03466">
    <property type="entry name" value="LysR_substrate"/>
    <property type="match status" value="1"/>
</dbReference>
<keyword evidence="3" id="KW-1185">Reference proteome</keyword>
<dbReference type="PANTHER" id="PTHR30419">
    <property type="entry name" value="HTH-TYPE TRANSCRIPTIONAL REGULATOR YBHD"/>
    <property type="match status" value="1"/>
</dbReference>
<dbReference type="AlphaFoldDB" id="A0AAD1H7Q5"/>
<protein>
    <recommendedName>
        <fullName evidence="1">LysR substrate-binding domain-containing protein</fullName>
    </recommendedName>
</protein>
<gene>
    <name evidence="2" type="ORF">MMOR_05250</name>
</gene>
<evidence type="ECO:0000259" key="1">
    <source>
        <dbReference type="Pfam" id="PF03466"/>
    </source>
</evidence>
<dbReference type="KEGG" id="mmor:MMOR_05250"/>
<name>A0AAD1H7Q5_9MYCO</name>
<dbReference type="SUPFAM" id="SSF53850">
    <property type="entry name" value="Periplasmic binding protein-like II"/>
    <property type="match status" value="1"/>
</dbReference>